<dbReference type="EMBL" id="BQXO01000002">
    <property type="protein sequence ID" value="GKT05392.1"/>
    <property type="molecule type" value="Genomic_DNA"/>
</dbReference>
<dbReference type="Proteomes" id="UP001628078">
    <property type="component" value="Unassembled WGS sequence"/>
</dbReference>
<accession>A0ABQ5JQX1</accession>
<name>A0ABQ5JQX1_9LACO</name>
<reference evidence="4 5" key="1">
    <citation type="submission" date="2022-03" db="EMBL/GenBank/DDBJ databases">
        <title>Draft genome sequence of Furfurilactobacillus curtus JCM 31185.</title>
        <authorList>
            <person name="Suzuki S."/>
            <person name="Endo A."/>
            <person name="Kajikawa A."/>
        </authorList>
    </citation>
    <scope>NUCLEOTIDE SEQUENCE [LARGE SCALE GENOMIC DNA]</scope>
    <source>
        <strain evidence="4 5">JCM 31185</strain>
    </source>
</reference>
<dbReference type="InterPro" id="IPR018392">
    <property type="entry name" value="LysM"/>
</dbReference>
<dbReference type="RefSeq" id="WP_407882651.1">
    <property type="nucleotide sequence ID" value="NZ_BQXO01000002.1"/>
</dbReference>
<feature type="region of interest" description="Disordered" evidence="1">
    <location>
        <begin position="136"/>
        <end position="188"/>
    </location>
</feature>
<evidence type="ECO:0000313" key="5">
    <source>
        <dbReference type="Proteomes" id="UP001628078"/>
    </source>
</evidence>
<comment type="caution">
    <text evidence="4">The sequence shown here is derived from an EMBL/GenBank/DDBJ whole genome shotgun (WGS) entry which is preliminary data.</text>
</comment>
<dbReference type="Gene3D" id="3.10.350.10">
    <property type="entry name" value="LysM domain"/>
    <property type="match status" value="1"/>
</dbReference>
<feature type="compositionally biased region" description="Polar residues" evidence="1">
    <location>
        <begin position="176"/>
        <end position="188"/>
    </location>
</feature>
<proteinExistence type="predicted"/>
<evidence type="ECO:0000256" key="2">
    <source>
        <dbReference type="SAM" id="SignalP"/>
    </source>
</evidence>
<sequence>MKNNVKAMLGTVTALTTSLLIGATTTSANASAKWQARSVTQIKQSIDQVGFNNYVIQWGDTLSGISEATGVSVPQLVQINHATNADLIIAGTHLVFNGNQMSVVQASGTVTGTYTVTQTPRNTAQIQASGSYTLPSANASATNTQSSNTSVTTTTPSQGSTTTSNGTATSVATGSNEAGTTTNSNPDQNQVSYAVNYYLVTSDGRDIVGTGALGNETRTAQSGQYVTINPRVDADGNYPTEGAILAGSDGPNGRVGVYGQIGAIPDTNLNTPDRTPESTDTFNPSNYAQSFNAANGQQVNFYYVLNKTVAGWGSGR</sequence>
<organism evidence="4 5">
    <name type="scientific">Furfurilactobacillus curtus</name>
    <dbReference type="NCBI Taxonomy" id="1746200"/>
    <lineage>
        <taxon>Bacteria</taxon>
        <taxon>Bacillati</taxon>
        <taxon>Bacillota</taxon>
        <taxon>Bacilli</taxon>
        <taxon>Lactobacillales</taxon>
        <taxon>Lactobacillaceae</taxon>
        <taxon>Furfurilactobacillus</taxon>
    </lineage>
</organism>
<dbReference type="PROSITE" id="PS51782">
    <property type="entry name" value="LYSM"/>
    <property type="match status" value="1"/>
</dbReference>
<feature type="chain" id="PRO_5045316268" description="LysM domain-containing protein" evidence="2">
    <location>
        <begin position="31"/>
        <end position="316"/>
    </location>
</feature>
<dbReference type="SUPFAM" id="SSF54106">
    <property type="entry name" value="LysM domain"/>
    <property type="match status" value="1"/>
</dbReference>
<evidence type="ECO:0000256" key="1">
    <source>
        <dbReference type="SAM" id="MobiDB-lite"/>
    </source>
</evidence>
<protein>
    <recommendedName>
        <fullName evidence="3">LysM domain-containing protein</fullName>
    </recommendedName>
</protein>
<dbReference type="SMART" id="SM00257">
    <property type="entry name" value="LysM"/>
    <property type="match status" value="1"/>
</dbReference>
<feature type="domain" description="LysM" evidence="3">
    <location>
        <begin position="52"/>
        <end position="96"/>
    </location>
</feature>
<keyword evidence="2" id="KW-0732">Signal</keyword>
<dbReference type="Pfam" id="PF01476">
    <property type="entry name" value="LysM"/>
    <property type="match status" value="1"/>
</dbReference>
<feature type="signal peptide" evidence="2">
    <location>
        <begin position="1"/>
        <end position="30"/>
    </location>
</feature>
<dbReference type="InterPro" id="IPR036779">
    <property type="entry name" value="LysM_dom_sf"/>
</dbReference>
<evidence type="ECO:0000259" key="3">
    <source>
        <dbReference type="PROSITE" id="PS51782"/>
    </source>
</evidence>
<gene>
    <name evidence="4" type="ORF">JCM31185_06810</name>
</gene>
<keyword evidence="5" id="KW-1185">Reference proteome</keyword>
<feature type="compositionally biased region" description="Low complexity" evidence="1">
    <location>
        <begin position="136"/>
        <end position="175"/>
    </location>
</feature>
<evidence type="ECO:0000313" key="4">
    <source>
        <dbReference type="EMBL" id="GKT05392.1"/>
    </source>
</evidence>